<proteinExistence type="predicted"/>
<evidence type="ECO:0000313" key="2">
    <source>
        <dbReference type="EMBL" id="NJC05851.1"/>
    </source>
</evidence>
<dbReference type="RefSeq" id="WP_168068668.1">
    <property type="nucleotide sequence ID" value="NZ_JAATJC010000001.1"/>
</dbReference>
<organism evidence="2 3">
    <name type="scientific">Sphingomonas kaistensis</name>
    <dbReference type="NCBI Taxonomy" id="298708"/>
    <lineage>
        <taxon>Bacteria</taxon>
        <taxon>Pseudomonadati</taxon>
        <taxon>Pseudomonadota</taxon>
        <taxon>Alphaproteobacteria</taxon>
        <taxon>Sphingomonadales</taxon>
        <taxon>Sphingomonadaceae</taxon>
        <taxon>Sphingomonas</taxon>
    </lineage>
</organism>
<comment type="caution">
    <text evidence="2">The sequence shown here is derived from an EMBL/GenBank/DDBJ whole genome shotgun (WGS) entry which is preliminary data.</text>
</comment>
<sequence>MSFTQLSPPLPLHVTDRGKGQAMAVIDYGPEFDLLWVVAMDEGGEIWCVPNPQVRMQANWSLGRSRAPTPGLGKLAPVPSVGKPAA</sequence>
<feature type="region of interest" description="Disordered" evidence="1">
    <location>
        <begin position="65"/>
        <end position="86"/>
    </location>
</feature>
<dbReference type="Proteomes" id="UP000558192">
    <property type="component" value="Unassembled WGS sequence"/>
</dbReference>
<accession>A0A7X5Y668</accession>
<reference evidence="2 3" key="1">
    <citation type="submission" date="2020-03" db="EMBL/GenBank/DDBJ databases">
        <title>Genomic Encyclopedia of Type Strains, Phase IV (KMG-IV): sequencing the most valuable type-strain genomes for metagenomic binning, comparative biology and taxonomic classification.</title>
        <authorList>
            <person name="Goeker M."/>
        </authorList>
    </citation>
    <scope>NUCLEOTIDE SEQUENCE [LARGE SCALE GENOMIC DNA]</scope>
    <source>
        <strain evidence="2 3">DSM 16846</strain>
    </source>
</reference>
<evidence type="ECO:0000256" key="1">
    <source>
        <dbReference type="SAM" id="MobiDB-lite"/>
    </source>
</evidence>
<evidence type="ECO:0000313" key="3">
    <source>
        <dbReference type="Proteomes" id="UP000558192"/>
    </source>
</evidence>
<dbReference type="AlphaFoldDB" id="A0A7X5Y668"/>
<name>A0A7X5Y668_9SPHN</name>
<gene>
    <name evidence="2" type="ORF">GGQ97_001644</name>
</gene>
<protein>
    <submittedName>
        <fullName evidence="2">Uncharacterized protein</fullName>
    </submittedName>
</protein>
<keyword evidence="3" id="KW-1185">Reference proteome</keyword>
<dbReference type="EMBL" id="JAATJC010000001">
    <property type="protein sequence ID" value="NJC05851.1"/>
    <property type="molecule type" value="Genomic_DNA"/>
</dbReference>